<evidence type="ECO:0000256" key="6">
    <source>
        <dbReference type="SAM" id="Phobius"/>
    </source>
</evidence>
<dbReference type="Gene3D" id="3.40.50.150">
    <property type="entry name" value="Vaccinia Virus protein VP39"/>
    <property type="match status" value="1"/>
</dbReference>
<keyword evidence="6" id="KW-0472">Membrane</keyword>
<dbReference type="Pfam" id="PF04055">
    <property type="entry name" value="Radical_SAM"/>
    <property type="match status" value="1"/>
</dbReference>
<dbReference type="PROSITE" id="PS51918">
    <property type="entry name" value="RADICAL_SAM"/>
    <property type="match status" value="1"/>
</dbReference>
<organism evidence="8 9">
    <name type="scientific">Desulforhabdus amnigena</name>
    <dbReference type="NCBI Taxonomy" id="40218"/>
    <lineage>
        <taxon>Bacteria</taxon>
        <taxon>Pseudomonadati</taxon>
        <taxon>Thermodesulfobacteriota</taxon>
        <taxon>Syntrophobacteria</taxon>
        <taxon>Syntrophobacterales</taxon>
        <taxon>Syntrophobacteraceae</taxon>
        <taxon>Desulforhabdus</taxon>
    </lineage>
</organism>
<sequence length="1025" mass="112393">MSVNSKHAGVDQNRRERFPWRRLLFDKTPIYLGENEPNWFVPNTAGDRVLMGIAQGGTPDGDHNTFKFLSRLPLNKPLDYAGRYSVLDLERIGELWFHLTNRCNMSCAHCLFSCSPAGHSELPAERLQAIANEAYGTGCRLFALTGGEPLVHPQIREIVRQLLDLQGSHVALLTNGLELVPFLDHLRPDPTCFHCQISLDGLGETHDRLRGRGSFERLSTTLRLLKSQGMPYTLSMCVTARNVHEMAPLIDFAGSVGAANVHFMWYFVSGRGTKELFAPIETIFENLRSAAERAKQYNITIDNLEALKTQIFAPAGTIHDGGTAGWESLAVGPDGLLYPSAALVGRQELASSLDGGLKHAWHHSPVLMSIRQSSAGSQGSPFRFLLGGGDIDHSYLHNKSFLGDDPYHSLYERMALWLISNEASGQEQRPEPGLLLRMGEVLHSCGAHGKVALVHSNCLLATAQKDSLTIVKEFYSGAGGDKKEHILNPVSYDLSLIDHIPRQYRFRGYGCGSPVLDAAIHEGEKIVDLGCGSGVECFIAARLTGRAGMVTGIDMLDDMLDLSRKGMVKVEKALGYKNLEFKKGYLEQLPLESDSADVVISNCVMNLSVNKRRAYGEIYRVLRSGGRLVISDVVCETEPDPAIRNDESLRGECIAGALTESHLMAILEETGFENVLLIKRFPYRTVRGHHFFSLTYSAFKPQRSERIKVMYRGPLPYLVTESGDLLLKGIVGHMERHQANSLGEQVFQLDEPGNVTNIAAENSCCCYTAPEDTAPPDSAALQTPNRLLTPSAAAKQPSGCMVCGAPLVYTVREMEHRCSFCGMVFSSNSACGHGHYVCDRCHAEDAVEIIRHICLHTEETDMIKLFEQIRLHPAVPMHGPEHHPLVAAVILATYRNLGGDVGAETLLSAISRGMNIAGGACAFWGVCGAAAGVGIAFSLLLQATPVKAKERKMVQSVTQSVLNDIAKLKAARCCQRDGWIALTKCAELSKEILPIGLKADHELVCRQANRNAECLGKACRLYPKD</sequence>
<dbReference type="GO" id="GO:0046872">
    <property type="term" value="F:metal ion binding"/>
    <property type="evidence" value="ECO:0007669"/>
    <property type="project" value="UniProtKB-KW"/>
</dbReference>
<evidence type="ECO:0000256" key="2">
    <source>
        <dbReference type="ARBA" id="ARBA00022691"/>
    </source>
</evidence>
<dbReference type="SUPFAM" id="SSF102114">
    <property type="entry name" value="Radical SAM enzymes"/>
    <property type="match status" value="1"/>
</dbReference>
<protein>
    <recommendedName>
        <fullName evidence="7">Radical SAM core domain-containing protein</fullName>
    </recommendedName>
</protein>
<dbReference type="Pfam" id="PF18978">
    <property type="entry name" value="DUF5714"/>
    <property type="match status" value="1"/>
</dbReference>
<keyword evidence="6" id="KW-0812">Transmembrane</keyword>
<keyword evidence="6" id="KW-1133">Transmembrane helix</keyword>
<dbReference type="EMBL" id="BSDR01000001">
    <property type="protein sequence ID" value="GLI33072.1"/>
    <property type="molecule type" value="Genomic_DNA"/>
</dbReference>
<dbReference type="AlphaFoldDB" id="A0A9W6D2L2"/>
<dbReference type="Gene3D" id="3.20.20.70">
    <property type="entry name" value="Aldolase class I"/>
    <property type="match status" value="1"/>
</dbReference>
<dbReference type="PANTHER" id="PTHR11228">
    <property type="entry name" value="RADICAL SAM DOMAIN PROTEIN"/>
    <property type="match status" value="1"/>
</dbReference>
<dbReference type="SFLD" id="SFLDG01067">
    <property type="entry name" value="SPASM/twitch_domain_containing"/>
    <property type="match status" value="1"/>
</dbReference>
<evidence type="ECO:0000256" key="4">
    <source>
        <dbReference type="ARBA" id="ARBA00023004"/>
    </source>
</evidence>
<dbReference type="PANTHER" id="PTHR11228:SF7">
    <property type="entry name" value="PQQA PEPTIDE CYCLASE"/>
    <property type="match status" value="1"/>
</dbReference>
<dbReference type="InterPro" id="IPR025714">
    <property type="entry name" value="Methyltranfer_dom"/>
</dbReference>
<keyword evidence="9" id="KW-1185">Reference proteome</keyword>
<dbReference type="RefSeq" id="WP_281792090.1">
    <property type="nucleotide sequence ID" value="NZ_BSDR01000001.1"/>
</dbReference>
<dbReference type="InterPro" id="IPR007197">
    <property type="entry name" value="rSAM"/>
</dbReference>
<dbReference type="InterPro" id="IPR058240">
    <property type="entry name" value="rSAM_sf"/>
</dbReference>
<keyword evidence="4" id="KW-0408">Iron</keyword>
<evidence type="ECO:0000313" key="8">
    <source>
        <dbReference type="EMBL" id="GLI33072.1"/>
    </source>
</evidence>
<dbReference type="SFLD" id="SFLDS00029">
    <property type="entry name" value="Radical_SAM"/>
    <property type="match status" value="1"/>
</dbReference>
<accession>A0A9W6D2L2</accession>
<name>A0A9W6D2L2_9BACT</name>
<evidence type="ECO:0000256" key="1">
    <source>
        <dbReference type="ARBA" id="ARBA00001966"/>
    </source>
</evidence>
<dbReference type="GO" id="GO:0051536">
    <property type="term" value="F:iron-sulfur cluster binding"/>
    <property type="evidence" value="ECO:0007669"/>
    <property type="project" value="UniProtKB-KW"/>
</dbReference>
<dbReference type="Pfam" id="PF13847">
    <property type="entry name" value="Methyltransf_31"/>
    <property type="match status" value="1"/>
</dbReference>
<evidence type="ECO:0000313" key="9">
    <source>
        <dbReference type="Proteomes" id="UP001144372"/>
    </source>
</evidence>
<evidence type="ECO:0000256" key="3">
    <source>
        <dbReference type="ARBA" id="ARBA00022723"/>
    </source>
</evidence>
<dbReference type="CDD" id="cd02440">
    <property type="entry name" value="AdoMet_MTases"/>
    <property type="match status" value="1"/>
</dbReference>
<keyword evidence="2" id="KW-0949">S-adenosyl-L-methionine</keyword>
<dbReference type="InterPro" id="IPR043768">
    <property type="entry name" value="DUF5714"/>
</dbReference>
<feature type="domain" description="Radical SAM core" evidence="7">
    <location>
        <begin position="89"/>
        <end position="305"/>
    </location>
</feature>
<feature type="transmembrane region" description="Helical" evidence="6">
    <location>
        <begin position="922"/>
        <end position="943"/>
    </location>
</feature>
<gene>
    <name evidence="8" type="ORF">DAMNIGENAA_05050</name>
</gene>
<keyword evidence="3" id="KW-0479">Metal-binding</keyword>
<dbReference type="CDD" id="cd00065">
    <property type="entry name" value="FYVE_like_SF"/>
    <property type="match status" value="1"/>
</dbReference>
<dbReference type="CDD" id="cd01335">
    <property type="entry name" value="Radical_SAM"/>
    <property type="match status" value="1"/>
</dbReference>
<dbReference type="InterPro" id="IPR050377">
    <property type="entry name" value="Radical_SAM_PqqE_MftC-like"/>
</dbReference>
<comment type="cofactor">
    <cofactor evidence="1">
        <name>[4Fe-4S] cluster</name>
        <dbReference type="ChEBI" id="CHEBI:49883"/>
    </cofactor>
</comment>
<proteinExistence type="predicted"/>
<dbReference type="InterPro" id="IPR013785">
    <property type="entry name" value="Aldolase_TIM"/>
</dbReference>
<reference evidence="8" key="1">
    <citation type="submission" date="2022-12" db="EMBL/GenBank/DDBJ databases">
        <title>Reference genome sequencing for broad-spectrum identification of bacterial and archaeal isolates by mass spectrometry.</title>
        <authorList>
            <person name="Sekiguchi Y."/>
            <person name="Tourlousse D.M."/>
        </authorList>
    </citation>
    <scope>NUCLEOTIDE SEQUENCE</scope>
    <source>
        <strain evidence="8">ASRB1</strain>
    </source>
</reference>
<keyword evidence="5" id="KW-0411">Iron-sulfur</keyword>
<dbReference type="InterPro" id="IPR029063">
    <property type="entry name" value="SAM-dependent_MTases_sf"/>
</dbReference>
<comment type="caution">
    <text evidence="8">The sequence shown here is derived from an EMBL/GenBank/DDBJ whole genome shotgun (WGS) entry which is preliminary data.</text>
</comment>
<dbReference type="Proteomes" id="UP001144372">
    <property type="component" value="Unassembled WGS sequence"/>
</dbReference>
<evidence type="ECO:0000259" key="7">
    <source>
        <dbReference type="PROSITE" id="PS51918"/>
    </source>
</evidence>
<evidence type="ECO:0000256" key="5">
    <source>
        <dbReference type="ARBA" id="ARBA00023014"/>
    </source>
</evidence>
<dbReference type="GO" id="GO:0003824">
    <property type="term" value="F:catalytic activity"/>
    <property type="evidence" value="ECO:0007669"/>
    <property type="project" value="InterPro"/>
</dbReference>
<dbReference type="SUPFAM" id="SSF53335">
    <property type="entry name" value="S-adenosyl-L-methionine-dependent methyltransferases"/>
    <property type="match status" value="1"/>
</dbReference>